<protein>
    <recommendedName>
        <fullName evidence="3">Serine protein kinase</fullName>
    </recommendedName>
</protein>
<evidence type="ECO:0008006" key="3">
    <source>
        <dbReference type="Google" id="ProtNLM"/>
    </source>
</evidence>
<dbReference type="STRING" id="1314782.A0A165N0M5"/>
<organism evidence="1 2">
    <name type="scientific">Neolentinus lepideus HHB14362 ss-1</name>
    <dbReference type="NCBI Taxonomy" id="1314782"/>
    <lineage>
        <taxon>Eukaryota</taxon>
        <taxon>Fungi</taxon>
        <taxon>Dikarya</taxon>
        <taxon>Basidiomycota</taxon>
        <taxon>Agaricomycotina</taxon>
        <taxon>Agaricomycetes</taxon>
        <taxon>Gloeophyllales</taxon>
        <taxon>Gloeophyllaceae</taxon>
        <taxon>Neolentinus</taxon>
    </lineage>
</organism>
<proteinExistence type="predicted"/>
<evidence type="ECO:0000313" key="1">
    <source>
        <dbReference type="EMBL" id="KZT19025.1"/>
    </source>
</evidence>
<evidence type="ECO:0000313" key="2">
    <source>
        <dbReference type="Proteomes" id="UP000076761"/>
    </source>
</evidence>
<dbReference type="InParanoid" id="A0A165N0M5"/>
<keyword evidence="2" id="KW-1185">Reference proteome</keyword>
<dbReference type="EMBL" id="KV425652">
    <property type="protein sequence ID" value="KZT19025.1"/>
    <property type="molecule type" value="Genomic_DNA"/>
</dbReference>
<accession>A0A165N0M5</accession>
<reference evidence="1 2" key="1">
    <citation type="journal article" date="2016" name="Mol. Biol. Evol.">
        <title>Comparative Genomics of Early-Diverging Mushroom-Forming Fungi Provides Insights into the Origins of Lignocellulose Decay Capabilities.</title>
        <authorList>
            <person name="Nagy L.G."/>
            <person name="Riley R."/>
            <person name="Tritt A."/>
            <person name="Adam C."/>
            <person name="Daum C."/>
            <person name="Floudas D."/>
            <person name="Sun H."/>
            <person name="Yadav J.S."/>
            <person name="Pangilinan J."/>
            <person name="Larsson K.H."/>
            <person name="Matsuura K."/>
            <person name="Barry K."/>
            <person name="Labutti K."/>
            <person name="Kuo R."/>
            <person name="Ohm R.A."/>
            <person name="Bhattacharya S.S."/>
            <person name="Shirouzu T."/>
            <person name="Yoshinaga Y."/>
            <person name="Martin F.M."/>
            <person name="Grigoriev I.V."/>
            <person name="Hibbett D.S."/>
        </authorList>
    </citation>
    <scope>NUCLEOTIDE SEQUENCE [LARGE SCALE GENOMIC DNA]</scope>
    <source>
        <strain evidence="1 2">HHB14362 ss-1</strain>
    </source>
</reference>
<name>A0A165N0M5_9AGAM</name>
<dbReference type="Proteomes" id="UP000076761">
    <property type="component" value="Unassembled WGS sequence"/>
</dbReference>
<sequence>MAVTIGAGNKRVILVSEDYILEPTYPERETWIYTNASILPTRNIRTRDLHLHTASFSVLYDSAYFDASGDLGKDLSGPQERPSDANGGNGYNVCFSSANVAAGRVFGVHAQGGDGGAGYSGIAAGQKGGDGGNGGDGGIIFFIYNDIYRVAFEACRTYHYETDDKKKQKELQEWIDFCQQTITHPQWLVDNIRRFADTYANMSLDDQSDGVDDLLESIDSASSGFASKISSKTSYHGGFYGVGGQGTPTDGKNGASGQMGQYKAMRTMRVVDVRACSEMLFHPDQVAMTLRDALDNYFLGSDESVLHCGRSLRILIDRLSFLSDLKSSDPLYRAYAQYETDLFILPSGGADPTSVTSLKNSLQRAKAYMSQLGKGFDFYGHDPTWVPRGSYDFYKTQLKDVLDGVTGIEDNYWDYVNSVKDQIKRRATIRQSQVTAKIVIDRAKSDIRRLEDSLSITAKLIASFSPLIPEKRKALLSEIEKLSYDIQHHFAVSFSNFIDAAAQFAFSPGLPMGTVQAGRLIFDAKTTIPDGYGGKIDKDYLINQVEGITADTEGLEEGLKMGSGSPTLTIDDPGAAKLIAEEKKLVALINQYGYLLKDLKSIRAKFDDYIKMVLDRNNAVIHYNAMVTLWAETETTINQQEQKLDVLNHSALDDIDPSLPVLAAFVRESYFHTVAQALRLLYVTERALAFWTLQPPVSNLATLRANGFERKGLSQALQSARTDILVAYDDVVENSTNKSQKFSNIRLDLDADDLSVLKDGSSVILRIPEAYSFTLRDDSPFADCSDVRLTTVRFYVKGATTNDSMLSVSLAHLGAETIVDVDDLPHNFTHNQIQFKFQYNYVSNAIQTDGDIGDLVNGEYALPGPFAYWSVAVNDSYNKSLDLSDVTCAWFEFSGWSRPFG</sequence>
<dbReference type="AlphaFoldDB" id="A0A165N0M5"/>
<dbReference type="OrthoDB" id="10016792at2759"/>
<gene>
    <name evidence="1" type="ORF">NEOLEDRAFT_1183727</name>
</gene>